<name>A0ACC2YPC0_9PEZI</name>
<accession>A0ACC2YPC0</accession>
<protein>
    <submittedName>
        <fullName evidence="1">Uncharacterized protein</fullName>
    </submittedName>
</protein>
<comment type="caution">
    <text evidence="1">The sequence shown here is derived from an EMBL/GenBank/DDBJ whole genome shotgun (WGS) entry which is preliminary data.</text>
</comment>
<reference evidence="1" key="1">
    <citation type="submission" date="2022-10" db="EMBL/GenBank/DDBJ databases">
        <title>Culturing micro-colonial fungi from biological soil crusts in the Mojave desert and describing Neophaeococcomyces mojavensis, and introducing the new genera and species Taxawa tesnikishii.</title>
        <authorList>
            <person name="Kurbessoian T."/>
            <person name="Stajich J.E."/>
        </authorList>
    </citation>
    <scope>NUCLEOTIDE SEQUENCE</scope>
    <source>
        <strain evidence="1">JES_115</strain>
    </source>
</reference>
<evidence type="ECO:0000313" key="1">
    <source>
        <dbReference type="EMBL" id="KAJ9637200.1"/>
    </source>
</evidence>
<dbReference type="EMBL" id="JAPDRP010000023">
    <property type="protein sequence ID" value="KAJ9637200.1"/>
    <property type="molecule type" value="Genomic_DNA"/>
</dbReference>
<dbReference type="Proteomes" id="UP001172680">
    <property type="component" value="Unassembled WGS sequence"/>
</dbReference>
<evidence type="ECO:0000313" key="2">
    <source>
        <dbReference type="Proteomes" id="UP001172680"/>
    </source>
</evidence>
<keyword evidence="2" id="KW-1185">Reference proteome</keyword>
<sequence length="689" mass="75997">MAPIDFEALQAAIQEDLDALPDLEDGGVPVPQEEAAPQPTPEVDGMGTRSIRILTAPAGEVSHFTEIMEVPKAVTTPKAAASSPAGGEEPAPASRLHCSDDNKLGELAPLEDTFCPILPVSKYCYKFIGKKHSETVAEKFFNGGKFWQRTWDLYYVWPTEGCSSQKPLILVSERQVQEFLDEINASFPNIEVKIEDYQREEGLVINFPDHPRCRPRYLGRSTSRDQYDTMAADAPLVTFKPAGEGDVSPPEERTLEAFKQMIEDAIELNKTKKKAEKARKKEARVVQQQNWGRQLKRTQRYLGLRPQRNEAGTGDKPVPPATAQIPAINTAEVAPYSFESSVVFICVDVESYERDHSLITEVGISTLDTLDLVDLSPGKDGENWMSKIRARHFRIKEHAHLNNTEFINGCANRFEFGQSEFIDLAEAPAVVATCFRAPFSGTGAYRADDPSPLLAAVHNPQPAPQPEKRNIILLGHNTNTDVRYLQALGYNPLNLSTLVETLDTVVLHRVYKRDAQPASLARILYEFDITGWHLHNAGNDAYYTMQAMIGIAVRDAANRGNPEVEKARSEAEEEKLQAATNEAIQKVRDDAEGWSSAEEGEDGGAPIAPDNSMPAPVSHGYKPSRANAGRGGPHACGNGYSRGGAMSQEGLQRHDSSFDLPVRAKPKPRVRSRDPGPLTAKGSSYEEDW</sequence>
<gene>
    <name evidence="1" type="ORF">H2199_007486</name>
</gene>
<organism evidence="1 2">
    <name type="scientific">Coniosporium tulheliwenetii</name>
    <dbReference type="NCBI Taxonomy" id="3383036"/>
    <lineage>
        <taxon>Eukaryota</taxon>
        <taxon>Fungi</taxon>
        <taxon>Dikarya</taxon>
        <taxon>Ascomycota</taxon>
        <taxon>Pezizomycotina</taxon>
        <taxon>Dothideomycetes</taxon>
        <taxon>Dothideomycetes incertae sedis</taxon>
        <taxon>Coniosporium</taxon>
    </lineage>
</organism>
<proteinExistence type="predicted"/>